<dbReference type="Proteomes" id="UP000237000">
    <property type="component" value="Unassembled WGS sequence"/>
</dbReference>
<proteinExistence type="predicted"/>
<keyword evidence="2" id="KW-1185">Reference proteome</keyword>
<sequence>MFPLLDHFRLELYKASSSGHNFSQRVLEYKLSTQDMWFTPLNIYILHTAIIKMNKHVKQVLEKSIQQTTSSFRQRSISAKKYIQSGELGIRTTAGCYYCTQQ</sequence>
<comment type="caution">
    <text evidence="1">The sequence shown here is derived from an EMBL/GenBank/DDBJ whole genome shotgun (WGS) entry which is preliminary data.</text>
</comment>
<name>A0A2P5EGM4_TREOI</name>
<accession>A0A2P5EGM4</accession>
<reference evidence="2" key="1">
    <citation type="submission" date="2016-06" db="EMBL/GenBank/DDBJ databases">
        <title>Parallel loss of symbiosis genes in relatives of nitrogen-fixing non-legume Parasponia.</title>
        <authorList>
            <person name="Van Velzen R."/>
            <person name="Holmer R."/>
            <person name="Bu F."/>
            <person name="Rutten L."/>
            <person name="Van Zeijl A."/>
            <person name="Liu W."/>
            <person name="Santuari L."/>
            <person name="Cao Q."/>
            <person name="Sharma T."/>
            <person name="Shen D."/>
            <person name="Roswanjaya Y."/>
            <person name="Wardhani T."/>
            <person name="Kalhor M.S."/>
            <person name="Jansen J."/>
            <person name="Van den Hoogen J."/>
            <person name="Gungor B."/>
            <person name="Hartog M."/>
            <person name="Hontelez J."/>
            <person name="Verver J."/>
            <person name="Yang W.-C."/>
            <person name="Schijlen E."/>
            <person name="Repin R."/>
            <person name="Schilthuizen M."/>
            <person name="Schranz E."/>
            <person name="Heidstra R."/>
            <person name="Miyata K."/>
            <person name="Fedorova E."/>
            <person name="Kohlen W."/>
            <person name="Bisseling T."/>
            <person name="Smit S."/>
            <person name="Geurts R."/>
        </authorList>
    </citation>
    <scope>NUCLEOTIDE SEQUENCE [LARGE SCALE GENOMIC DNA]</scope>
    <source>
        <strain evidence="2">cv. RG33-2</strain>
    </source>
</reference>
<evidence type="ECO:0000313" key="2">
    <source>
        <dbReference type="Proteomes" id="UP000237000"/>
    </source>
</evidence>
<dbReference type="OrthoDB" id="10531779at2759"/>
<evidence type="ECO:0000313" key="1">
    <source>
        <dbReference type="EMBL" id="PON84707.1"/>
    </source>
</evidence>
<organism evidence="1 2">
    <name type="scientific">Trema orientale</name>
    <name type="common">Charcoal tree</name>
    <name type="synonym">Celtis orientalis</name>
    <dbReference type="NCBI Taxonomy" id="63057"/>
    <lineage>
        <taxon>Eukaryota</taxon>
        <taxon>Viridiplantae</taxon>
        <taxon>Streptophyta</taxon>
        <taxon>Embryophyta</taxon>
        <taxon>Tracheophyta</taxon>
        <taxon>Spermatophyta</taxon>
        <taxon>Magnoliopsida</taxon>
        <taxon>eudicotyledons</taxon>
        <taxon>Gunneridae</taxon>
        <taxon>Pentapetalae</taxon>
        <taxon>rosids</taxon>
        <taxon>fabids</taxon>
        <taxon>Rosales</taxon>
        <taxon>Cannabaceae</taxon>
        <taxon>Trema</taxon>
    </lineage>
</organism>
<dbReference type="InParanoid" id="A0A2P5EGM4"/>
<gene>
    <name evidence="1" type="ORF">TorRG33x02_195340</name>
</gene>
<protein>
    <submittedName>
        <fullName evidence="1">Uncharacterized protein</fullName>
    </submittedName>
</protein>
<dbReference type="EMBL" id="JXTC01000158">
    <property type="protein sequence ID" value="PON84707.1"/>
    <property type="molecule type" value="Genomic_DNA"/>
</dbReference>
<dbReference type="AlphaFoldDB" id="A0A2P5EGM4"/>